<dbReference type="Proteomes" id="UP000031532">
    <property type="component" value="Unassembled WGS sequence"/>
</dbReference>
<dbReference type="RefSeq" id="WP_039713230.1">
    <property type="nucleotide sequence ID" value="NZ_JTJC03000003.1"/>
</dbReference>
<dbReference type="GO" id="GO:0008270">
    <property type="term" value="F:zinc ion binding"/>
    <property type="evidence" value="ECO:0007669"/>
    <property type="project" value="UniProtKB-KW"/>
</dbReference>
<evidence type="ECO:0000256" key="1">
    <source>
        <dbReference type="PROSITE-ProRule" id="PRU00325"/>
    </source>
</evidence>
<dbReference type="InterPro" id="IPR007527">
    <property type="entry name" value="Znf_SWIM"/>
</dbReference>
<feature type="domain" description="SWIM-type" evidence="2">
    <location>
        <begin position="55"/>
        <end position="92"/>
    </location>
</feature>
<dbReference type="OrthoDB" id="7593573at2"/>
<evidence type="ECO:0000313" key="3">
    <source>
        <dbReference type="EMBL" id="NHC35853.1"/>
    </source>
</evidence>
<dbReference type="Pfam" id="PF04434">
    <property type="entry name" value="SWIM"/>
    <property type="match status" value="1"/>
</dbReference>
<keyword evidence="1" id="KW-0479">Metal-binding</keyword>
<reference evidence="3 4" key="1">
    <citation type="journal article" date="2015" name="Genome Announc.">
        <title>Draft Genome Sequence of the Terrestrial Cyanobacterium Scytonema millei VB511283, Isolated from Eastern India.</title>
        <authorList>
            <person name="Sen D."/>
            <person name="Chandrababunaidu M.M."/>
            <person name="Singh D."/>
            <person name="Sanghi N."/>
            <person name="Ghorai A."/>
            <person name="Mishra G.P."/>
            <person name="Madduluri M."/>
            <person name="Adhikary S.P."/>
            <person name="Tripathy S."/>
        </authorList>
    </citation>
    <scope>NUCLEOTIDE SEQUENCE [LARGE SCALE GENOMIC DNA]</scope>
    <source>
        <strain evidence="3 4">VB511283</strain>
    </source>
</reference>
<evidence type="ECO:0000259" key="2">
    <source>
        <dbReference type="PROSITE" id="PS50966"/>
    </source>
</evidence>
<dbReference type="EMBL" id="JTJC03000003">
    <property type="protein sequence ID" value="NHC35853.1"/>
    <property type="molecule type" value="Genomic_DNA"/>
</dbReference>
<name>A0A9X5E6U5_9CYAN</name>
<accession>A0A9X5E6U5</accession>
<organism evidence="3 4">
    <name type="scientific">Scytonema millei VB511283</name>
    <dbReference type="NCBI Taxonomy" id="1245923"/>
    <lineage>
        <taxon>Bacteria</taxon>
        <taxon>Bacillati</taxon>
        <taxon>Cyanobacteriota</taxon>
        <taxon>Cyanophyceae</taxon>
        <taxon>Nostocales</taxon>
        <taxon>Scytonemataceae</taxon>
        <taxon>Scytonema</taxon>
    </lineage>
</organism>
<keyword evidence="1" id="KW-0862">Zinc</keyword>
<proteinExistence type="predicted"/>
<gene>
    <name evidence="3" type="ORF">QH73_0014525</name>
</gene>
<keyword evidence="1" id="KW-0863">Zinc-finger</keyword>
<keyword evidence="4" id="KW-1185">Reference proteome</keyword>
<protein>
    <recommendedName>
        <fullName evidence="2">SWIM-type domain-containing protein</fullName>
    </recommendedName>
</protein>
<sequence>MAIATLPRLTEAQIRKLATEQSFQRGDRYYRQGRILNPMRQDLVLWADCQGSELYQPRIKLGKQGVVSADCTCPYDWGGLCKHQIALLLAYVHQPDTFHVIPPLSEMLATRSREDLIELVELMVQRYPSLLSLVELSTAQPQPGKALDLSIYRRQAQRALRQEDMEAIATDLQLLIDTAKQLFQQNNWLWAGALYQMLLAEITASYDDNLQAIDYDGDVCVVAQDAAEGLGKCLAQAQSLDAETRAIWLHTLLDAVLQDIELGGIDFAYSARDALLEWATDAEWEWIEDRVRGEIQRSSSNRWTRDALVRLLADRQKQQGSNETASKLIHELGSPEQQAFLLVEEGKIETAMAIARQHFTHLPGLMLQFADALIAAHATTQAVELVAHLAQQEKSRGHYQQWLTKYYQEYGDPQTALNWQQQIFWESPSLEGYKQLQDLGQKAEAWEQLRDEILQKLQRNKQLLLLTHIAFYEQNIERVLELFPQLKQWEQSRFRQPLAKAIETTHPQMAIALYKHLATQAIEQKNRPAYREAVQHLQRIKAVCESCNTQSDWTEYIMQLRSQYPTLRALHDELSKAKL</sequence>
<evidence type="ECO:0000313" key="4">
    <source>
        <dbReference type="Proteomes" id="UP000031532"/>
    </source>
</evidence>
<dbReference type="AlphaFoldDB" id="A0A9X5E6U5"/>
<comment type="caution">
    <text evidence="3">The sequence shown here is derived from an EMBL/GenBank/DDBJ whole genome shotgun (WGS) entry which is preliminary data.</text>
</comment>
<dbReference type="PROSITE" id="PS50966">
    <property type="entry name" value="ZF_SWIM"/>
    <property type="match status" value="1"/>
</dbReference>